<reference evidence="1" key="1">
    <citation type="submission" date="2019-04" db="EMBL/GenBank/DDBJ databases">
        <title>Microbes associate with the intestines of laboratory mice.</title>
        <authorList>
            <person name="Navarre W."/>
            <person name="Wong E."/>
            <person name="Huang K.C."/>
            <person name="Tropini C."/>
            <person name="Ng K."/>
            <person name="Yu B."/>
        </authorList>
    </citation>
    <scope>NUCLEOTIDE SEQUENCE</scope>
    <source>
        <strain evidence="1">NM86_A22</strain>
    </source>
</reference>
<comment type="caution">
    <text evidence="1">The sequence shown here is derived from an EMBL/GenBank/DDBJ whole genome shotgun (WGS) entry which is preliminary data.</text>
</comment>
<dbReference type="EMBL" id="SSTG01000098">
    <property type="protein sequence ID" value="THG47285.1"/>
    <property type="molecule type" value="Genomic_DNA"/>
</dbReference>
<dbReference type="EC" id="5.1.99.6" evidence="1"/>
<proteinExistence type="predicted"/>
<name>A0AC61S559_9BACT</name>
<accession>A0AC61S559</accession>
<evidence type="ECO:0000313" key="1">
    <source>
        <dbReference type="EMBL" id="THG47285.1"/>
    </source>
</evidence>
<protein>
    <submittedName>
        <fullName evidence="1">NAD(P)H-hydrate epimerase</fullName>
        <ecNumber evidence="1">5.1.99.6</ecNumber>
    </submittedName>
</protein>
<gene>
    <name evidence="1" type="ORF">E5990_07780</name>
</gene>
<sequence length="347" mass="38203">MKLFTNDQIRSIERQIIKNEGVTTIELVERAASAISWELMARWRQSKKILIFAGPGNNGADALAVANILIEEGYSVEVLLFNIFDKLSEACAHYRNKLRETSPSSLIEITSDFTPPYISTDSLVIDGLFGSGLKEPLSGGFQSLVDYINNSSATIVSIDIPSGMFAEWNERTLSRNAIHATLTLAVEFPRLSFFIADNAEFLGEWKVLDIKLAPNDVRTETSPYFLLEKSDAYRLIRHRSRFTSKSDYGSCLLAAGSYGMMGAAIMAARGALRAGIGRITIHSPRCGFNSCQTNLPEAMFEPDGNDIVITNIPQKHDYNVIAIGPGIGTHEYTVRAIESLIVAAKKP</sequence>
<organism evidence="1 2">
    <name type="scientific">Muribaculum caecicola</name>
    <dbReference type="NCBI Taxonomy" id="3038144"/>
    <lineage>
        <taxon>Bacteria</taxon>
        <taxon>Pseudomonadati</taxon>
        <taxon>Bacteroidota</taxon>
        <taxon>Bacteroidia</taxon>
        <taxon>Bacteroidales</taxon>
        <taxon>Muribaculaceae</taxon>
        <taxon>Muribaculum</taxon>
    </lineage>
</organism>
<keyword evidence="1" id="KW-0413">Isomerase</keyword>
<keyword evidence="2" id="KW-1185">Reference proteome</keyword>
<dbReference type="Proteomes" id="UP000305401">
    <property type="component" value="Unassembled WGS sequence"/>
</dbReference>
<feature type="non-terminal residue" evidence="1">
    <location>
        <position position="347"/>
    </location>
</feature>
<evidence type="ECO:0000313" key="2">
    <source>
        <dbReference type="Proteomes" id="UP000305401"/>
    </source>
</evidence>